<comment type="pathway">
    <text evidence="6">Cofactor metabolism; pyridoxal 5'-phosphate salvage; pyridoxal 5'-phosphate from pyridoxine 5'-phosphate: step 1/1.</text>
</comment>
<dbReference type="RefSeq" id="WP_116557695.1">
    <property type="nucleotide sequence ID" value="NZ_QDKM01000002.1"/>
</dbReference>
<dbReference type="PROSITE" id="PS01064">
    <property type="entry name" value="PYRIDOX_OXIDASE"/>
    <property type="match status" value="1"/>
</dbReference>
<feature type="binding site" evidence="6">
    <location>
        <position position="65"/>
    </location>
    <ligand>
        <name>substrate</name>
    </ligand>
</feature>
<keyword evidence="4 6" id="KW-0560">Oxidoreductase</keyword>
<evidence type="ECO:0000256" key="6">
    <source>
        <dbReference type="HAMAP-Rule" id="MF_01629"/>
    </source>
</evidence>
<evidence type="ECO:0000256" key="3">
    <source>
        <dbReference type="ARBA" id="ARBA00022643"/>
    </source>
</evidence>
<feature type="binding site" evidence="6 7">
    <location>
        <position position="193"/>
    </location>
    <ligand>
        <name>FMN</name>
        <dbReference type="ChEBI" id="CHEBI:58210"/>
    </ligand>
</feature>
<dbReference type="Pfam" id="PF10590">
    <property type="entry name" value="PNP_phzG_C"/>
    <property type="match status" value="1"/>
</dbReference>
<dbReference type="Gene3D" id="2.30.110.10">
    <property type="entry name" value="Electron Transport, Fmn-binding Protein, Chain A"/>
    <property type="match status" value="1"/>
</dbReference>
<keyword evidence="11" id="KW-1185">Reference proteome</keyword>
<comment type="pathway">
    <text evidence="6">Cofactor metabolism; pyridoxal 5'-phosphate salvage; pyridoxal 5'-phosphate from pyridoxamine 5'-phosphate: step 1/1.</text>
</comment>
<comment type="caution">
    <text evidence="10">The sequence shown here is derived from an EMBL/GenBank/DDBJ whole genome shotgun (WGS) entry which is preliminary data.</text>
</comment>
<feature type="domain" description="Pyridoxine 5'-phosphate oxidase dimerisation C-terminal" evidence="9">
    <location>
        <begin position="170"/>
        <end position="212"/>
    </location>
</feature>
<feature type="binding site" evidence="6">
    <location>
        <position position="130"/>
    </location>
    <ligand>
        <name>substrate</name>
    </ligand>
</feature>
<keyword evidence="2 6" id="KW-0285">Flavoprotein</keyword>
<evidence type="ECO:0000259" key="9">
    <source>
        <dbReference type="Pfam" id="PF10590"/>
    </source>
</evidence>
<feature type="binding site" evidence="6 7">
    <location>
        <position position="183"/>
    </location>
    <ligand>
        <name>FMN</name>
        <dbReference type="ChEBI" id="CHEBI:58210"/>
    </ligand>
</feature>
<accession>A0A2T8HWK0</accession>
<evidence type="ECO:0000256" key="1">
    <source>
        <dbReference type="ARBA" id="ARBA00007301"/>
    </source>
</evidence>
<dbReference type="SUPFAM" id="SSF50475">
    <property type="entry name" value="FMN-binding split barrel"/>
    <property type="match status" value="1"/>
</dbReference>
<dbReference type="NCBIfam" id="NF004231">
    <property type="entry name" value="PRK05679.1"/>
    <property type="match status" value="1"/>
</dbReference>
<dbReference type="HAMAP" id="MF_01629">
    <property type="entry name" value="PdxH"/>
    <property type="match status" value="1"/>
</dbReference>
<dbReference type="PANTHER" id="PTHR10851">
    <property type="entry name" value="PYRIDOXINE-5-PHOSPHATE OXIDASE"/>
    <property type="match status" value="1"/>
</dbReference>
<dbReference type="GO" id="GO:0004733">
    <property type="term" value="F:pyridoxamine phosphate oxidase activity"/>
    <property type="evidence" value="ECO:0007669"/>
    <property type="project" value="UniProtKB-UniRule"/>
</dbReference>
<protein>
    <recommendedName>
        <fullName evidence="6">Pyridoxine/pyridoxamine 5'-phosphate oxidase</fullName>
        <ecNumber evidence="6">1.4.3.5</ecNumber>
    </recommendedName>
    <alternativeName>
        <fullName evidence="6">PNP/PMP oxidase</fullName>
        <shortName evidence="6">PNPOx</shortName>
    </alternativeName>
    <alternativeName>
        <fullName evidence="6">Pyridoxal 5'-phosphate synthase</fullName>
    </alternativeName>
</protein>
<evidence type="ECO:0000256" key="2">
    <source>
        <dbReference type="ARBA" id="ARBA00022630"/>
    </source>
</evidence>
<dbReference type="GO" id="GO:0008615">
    <property type="term" value="P:pyridoxine biosynthetic process"/>
    <property type="evidence" value="ECO:0007669"/>
    <property type="project" value="UniProtKB-UniRule"/>
</dbReference>
<dbReference type="InterPro" id="IPR011576">
    <property type="entry name" value="Pyridox_Oxase_N"/>
</dbReference>
<dbReference type="Proteomes" id="UP000245911">
    <property type="component" value="Unassembled WGS sequence"/>
</dbReference>
<keyword evidence="5 6" id="KW-0664">Pyridoxine biosynthesis</keyword>
<dbReference type="NCBIfam" id="TIGR00558">
    <property type="entry name" value="pdxH"/>
    <property type="match status" value="1"/>
</dbReference>
<name>A0A2T8HWK0_9RHOB</name>
<dbReference type="GO" id="GO:0010181">
    <property type="term" value="F:FMN binding"/>
    <property type="evidence" value="ECO:0007669"/>
    <property type="project" value="UniProtKB-UniRule"/>
</dbReference>
<dbReference type="Pfam" id="PF01243">
    <property type="entry name" value="PNPOx_N"/>
    <property type="match status" value="1"/>
</dbReference>
<evidence type="ECO:0000256" key="5">
    <source>
        <dbReference type="ARBA" id="ARBA00023096"/>
    </source>
</evidence>
<feature type="binding site" evidence="6 7">
    <location>
        <position position="82"/>
    </location>
    <ligand>
        <name>FMN</name>
        <dbReference type="ChEBI" id="CHEBI:58210"/>
    </ligand>
</feature>
<sequence>MTEPQSTTGTQGATREGIFAGDDPFAIARRWLAEAEASEPNDPNAMALATVDAAGLPNVRMVLLKEIEAEAFVFYTNYGSAKAQEIEASGMAGFVLHWKSLRRQIRVRGHVTREEGPQADAYYASRSLQSRLGAWASHQSQPLASRASLMADVAKLSLRHGTNPARPPFWGGYRITPVEIEFWADGAFRLHDRFRFTRADSGRNWQITRLNP</sequence>
<dbReference type="PANTHER" id="PTHR10851:SF0">
    <property type="entry name" value="PYRIDOXINE-5'-PHOSPHATE OXIDASE"/>
    <property type="match status" value="1"/>
</dbReference>
<dbReference type="PIRSF" id="PIRSF000190">
    <property type="entry name" value="Pyd_amn-ph_oxd"/>
    <property type="match status" value="1"/>
</dbReference>
<dbReference type="InterPro" id="IPR000659">
    <property type="entry name" value="Pyridox_Oxase"/>
</dbReference>
<organism evidence="10 11">
    <name type="scientific">Pararhodobacter oceanensis</name>
    <dbReference type="NCBI Taxonomy" id="2172121"/>
    <lineage>
        <taxon>Bacteria</taxon>
        <taxon>Pseudomonadati</taxon>
        <taxon>Pseudomonadota</taxon>
        <taxon>Alphaproteobacteria</taxon>
        <taxon>Rhodobacterales</taxon>
        <taxon>Paracoccaceae</taxon>
        <taxon>Pararhodobacter</taxon>
    </lineage>
</organism>
<dbReference type="AlphaFoldDB" id="A0A2T8HWK0"/>
<feature type="binding site" evidence="6 7">
    <location>
        <begin position="75"/>
        <end position="76"/>
    </location>
    <ligand>
        <name>FMN</name>
        <dbReference type="ChEBI" id="CHEBI:58210"/>
    </ligand>
</feature>
<feature type="binding site" evidence="6">
    <location>
        <position position="126"/>
    </location>
    <ligand>
        <name>substrate</name>
    </ligand>
</feature>
<feature type="binding site" evidence="6">
    <location>
        <position position="122"/>
    </location>
    <ligand>
        <name>substrate</name>
    </ligand>
</feature>
<comment type="function">
    <text evidence="6">Catalyzes the oxidation of either pyridoxine 5'-phosphate (PNP) or pyridoxamine 5'-phosphate (PMP) into pyridoxal 5'-phosphate (PLP).</text>
</comment>
<evidence type="ECO:0000313" key="11">
    <source>
        <dbReference type="Proteomes" id="UP000245911"/>
    </source>
</evidence>
<dbReference type="EMBL" id="QDKM01000002">
    <property type="protein sequence ID" value="PVH29807.1"/>
    <property type="molecule type" value="Genomic_DNA"/>
</dbReference>
<reference evidence="10 11" key="1">
    <citation type="submission" date="2018-04" db="EMBL/GenBank/DDBJ databases">
        <title>Pararhodobacter oceanense sp. nov., isolated from marine intertidal sediment.</title>
        <authorList>
            <person name="Wang X.-L."/>
            <person name="Du Z.-J."/>
        </authorList>
    </citation>
    <scope>NUCLEOTIDE SEQUENCE [LARGE SCALE GENOMIC DNA]</scope>
    <source>
        <strain evidence="10 11">AM505</strain>
    </source>
</reference>
<feature type="binding site" evidence="6 7">
    <location>
        <begin position="60"/>
        <end position="65"/>
    </location>
    <ligand>
        <name>FMN</name>
        <dbReference type="ChEBI" id="CHEBI:58210"/>
    </ligand>
</feature>
<evidence type="ECO:0000313" key="10">
    <source>
        <dbReference type="EMBL" id="PVH29807.1"/>
    </source>
</evidence>
<keyword evidence="3 6" id="KW-0288">FMN</keyword>
<proteinExistence type="inferred from homology"/>
<feature type="binding site" evidence="6 7">
    <location>
        <begin position="139"/>
        <end position="140"/>
    </location>
    <ligand>
        <name>FMN</name>
        <dbReference type="ChEBI" id="CHEBI:58210"/>
    </ligand>
</feature>
<comment type="catalytic activity">
    <reaction evidence="6">
        <text>pyridoxine 5'-phosphate + O2 = pyridoxal 5'-phosphate + H2O2</text>
        <dbReference type="Rhea" id="RHEA:15149"/>
        <dbReference type="ChEBI" id="CHEBI:15379"/>
        <dbReference type="ChEBI" id="CHEBI:16240"/>
        <dbReference type="ChEBI" id="CHEBI:58589"/>
        <dbReference type="ChEBI" id="CHEBI:597326"/>
        <dbReference type="EC" id="1.4.3.5"/>
    </reaction>
</comment>
<dbReference type="InterPro" id="IPR019576">
    <property type="entry name" value="Pyridoxamine_oxidase_dimer_C"/>
</dbReference>
<gene>
    <name evidence="6 10" type="primary">pdxH</name>
    <name evidence="10" type="ORF">DDE20_06810</name>
</gene>
<evidence type="ECO:0000256" key="7">
    <source>
        <dbReference type="PIRSR" id="PIRSR000190-2"/>
    </source>
</evidence>
<comment type="subunit">
    <text evidence="6">Homodimer.</text>
</comment>
<feature type="domain" description="Pyridoxamine 5'-phosphate oxidase N-terminal" evidence="8">
    <location>
        <begin position="38"/>
        <end position="157"/>
    </location>
</feature>
<feature type="binding site" evidence="6 7">
    <location>
        <position position="104"/>
    </location>
    <ligand>
        <name>FMN</name>
        <dbReference type="ChEBI" id="CHEBI:58210"/>
    </ligand>
</feature>
<dbReference type="UniPathway" id="UPA01068">
    <property type="reaction ID" value="UER00304"/>
</dbReference>
<dbReference type="OrthoDB" id="9780392at2"/>
<feature type="binding site" evidence="6">
    <location>
        <begin position="189"/>
        <end position="191"/>
    </location>
    <ligand>
        <name>substrate</name>
    </ligand>
</feature>
<comment type="cofactor">
    <cofactor evidence="6 7">
        <name>FMN</name>
        <dbReference type="ChEBI" id="CHEBI:58210"/>
    </cofactor>
    <text evidence="6 7">Binds 1 FMN per subunit.</text>
</comment>
<comment type="catalytic activity">
    <reaction evidence="6">
        <text>pyridoxamine 5'-phosphate + O2 + H2O = pyridoxal 5'-phosphate + H2O2 + NH4(+)</text>
        <dbReference type="Rhea" id="RHEA:15817"/>
        <dbReference type="ChEBI" id="CHEBI:15377"/>
        <dbReference type="ChEBI" id="CHEBI:15379"/>
        <dbReference type="ChEBI" id="CHEBI:16240"/>
        <dbReference type="ChEBI" id="CHEBI:28938"/>
        <dbReference type="ChEBI" id="CHEBI:58451"/>
        <dbReference type="ChEBI" id="CHEBI:597326"/>
        <dbReference type="EC" id="1.4.3.5"/>
    </reaction>
</comment>
<comment type="caution">
    <text evidence="6">Lacks conserved residue(s) required for the propagation of feature annotation.</text>
</comment>
<dbReference type="EC" id="1.4.3.5" evidence="6"/>
<comment type="similarity">
    <text evidence="1 6">Belongs to the pyridoxamine 5'-phosphate oxidase family.</text>
</comment>
<evidence type="ECO:0000259" key="8">
    <source>
        <dbReference type="Pfam" id="PF01243"/>
    </source>
</evidence>
<dbReference type="InterPro" id="IPR012349">
    <property type="entry name" value="Split_barrel_FMN-bd"/>
</dbReference>
<dbReference type="InterPro" id="IPR019740">
    <property type="entry name" value="Pyridox_Oxase_CS"/>
</dbReference>
<evidence type="ECO:0000256" key="4">
    <source>
        <dbReference type="ARBA" id="ARBA00023002"/>
    </source>
</evidence>